<dbReference type="SUPFAM" id="SSF81324">
    <property type="entry name" value="Voltage-gated potassium channels"/>
    <property type="match status" value="1"/>
</dbReference>
<feature type="transmembrane region" description="Helical" evidence="1">
    <location>
        <begin position="6"/>
        <end position="35"/>
    </location>
</feature>
<keyword evidence="1" id="KW-0472">Membrane</keyword>
<feature type="transmembrane region" description="Helical" evidence="1">
    <location>
        <begin position="47"/>
        <end position="74"/>
    </location>
</feature>
<sequence>MSLFALLQQILIGSLMIVATVVIEACFIAIAVATLEKHGPRLRQLSLVRGTILMLSGLSLWLLAAISLALWLWAGMFVVLGEFTDLGQAIYFASVSATTLGYGDVVLSERWQLLSGFIAANGLVLFSLNTAFLFEALRRISDR</sequence>
<dbReference type="Pfam" id="PF07885">
    <property type="entry name" value="Ion_trans_2"/>
    <property type="match status" value="1"/>
</dbReference>
<reference evidence="3 4" key="1">
    <citation type="submission" date="2023-10" db="EMBL/GenBank/DDBJ databases">
        <title>Two novel species belonging to the OM43/NOR5 clade.</title>
        <authorList>
            <person name="Park M."/>
        </authorList>
    </citation>
    <scope>NUCLEOTIDE SEQUENCE [LARGE SCALE GENOMIC DNA]</scope>
    <source>
        <strain evidence="3 4">IMCC45268</strain>
    </source>
</reference>
<proteinExistence type="predicted"/>
<feature type="domain" description="Potassium channel" evidence="2">
    <location>
        <begin position="69"/>
        <end position="138"/>
    </location>
</feature>
<evidence type="ECO:0000259" key="2">
    <source>
        <dbReference type="Pfam" id="PF07885"/>
    </source>
</evidence>
<accession>A0ABZ0IHM8</accession>
<feature type="transmembrane region" description="Helical" evidence="1">
    <location>
        <begin position="113"/>
        <end position="134"/>
    </location>
</feature>
<evidence type="ECO:0000313" key="4">
    <source>
        <dbReference type="Proteomes" id="UP001626549"/>
    </source>
</evidence>
<evidence type="ECO:0000313" key="3">
    <source>
        <dbReference type="EMBL" id="WOJ98541.1"/>
    </source>
</evidence>
<evidence type="ECO:0000256" key="1">
    <source>
        <dbReference type="SAM" id="Phobius"/>
    </source>
</evidence>
<organism evidence="3 4">
    <name type="scientific">Congregibacter brevis</name>
    <dbReference type="NCBI Taxonomy" id="3081201"/>
    <lineage>
        <taxon>Bacteria</taxon>
        <taxon>Pseudomonadati</taxon>
        <taxon>Pseudomonadota</taxon>
        <taxon>Gammaproteobacteria</taxon>
        <taxon>Cellvibrionales</taxon>
        <taxon>Halieaceae</taxon>
        <taxon>Congregibacter</taxon>
    </lineage>
</organism>
<name>A0ABZ0IHM8_9GAMM</name>
<keyword evidence="4" id="KW-1185">Reference proteome</keyword>
<dbReference type="Gene3D" id="1.10.287.70">
    <property type="match status" value="1"/>
</dbReference>
<keyword evidence="1" id="KW-1133">Transmembrane helix</keyword>
<dbReference type="EMBL" id="CP136865">
    <property type="protein sequence ID" value="WOJ98541.1"/>
    <property type="molecule type" value="Genomic_DNA"/>
</dbReference>
<keyword evidence="1" id="KW-0812">Transmembrane</keyword>
<protein>
    <submittedName>
        <fullName evidence="3">Ion channel</fullName>
    </submittedName>
</protein>
<dbReference type="RefSeq" id="WP_407329900.1">
    <property type="nucleotide sequence ID" value="NZ_CP136865.1"/>
</dbReference>
<gene>
    <name evidence="3" type="ORF">R0137_08200</name>
</gene>
<dbReference type="Proteomes" id="UP001626549">
    <property type="component" value="Chromosome"/>
</dbReference>
<dbReference type="InterPro" id="IPR013099">
    <property type="entry name" value="K_chnl_dom"/>
</dbReference>